<accession>A0AA88R021</accession>
<dbReference type="PANTHER" id="PTHR33143:SF6">
    <property type="entry name" value="OS08G0102900 PROTEIN"/>
    <property type="match status" value="1"/>
</dbReference>
<gene>
    <name evidence="2" type="ORF">RJ640_014532</name>
</gene>
<dbReference type="GO" id="GO:0005634">
    <property type="term" value="C:nucleus"/>
    <property type="evidence" value="ECO:0007669"/>
    <property type="project" value="TreeGrafter"/>
</dbReference>
<dbReference type="AlphaFoldDB" id="A0AA88R021"/>
<protein>
    <submittedName>
        <fullName evidence="2">Uncharacterized protein</fullName>
    </submittedName>
</protein>
<feature type="region of interest" description="Disordered" evidence="1">
    <location>
        <begin position="1"/>
        <end position="57"/>
    </location>
</feature>
<evidence type="ECO:0000313" key="3">
    <source>
        <dbReference type="Proteomes" id="UP001187471"/>
    </source>
</evidence>
<keyword evidence="3" id="KW-1185">Reference proteome</keyword>
<dbReference type="Proteomes" id="UP001187471">
    <property type="component" value="Unassembled WGS sequence"/>
</dbReference>
<name>A0AA88R021_9ASTE</name>
<evidence type="ECO:0000256" key="1">
    <source>
        <dbReference type="SAM" id="MobiDB-lite"/>
    </source>
</evidence>
<comment type="caution">
    <text evidence="2">The sequence shown here is derived from an EMBL/GenBank/DDBJ whole genome shotgun (WGS) entry which is preliminary data.</text>
</comment>
<proteinExistence type="predicted"/>
<evidence type="ECO:0000313" key="2">
    <source>
        <dbReference type="EMBL" id="KAK2980359.1"/>
    </source>
</evidence>
<reference evidence="2" key="1">
    <citation type="submission" date="2022-12" db="EMBL/GenBank/DDBJ databases">
        <title>Draft genome assemblies for two species of Escallonia (Escalloniales).</title>
        <authorList>
            <person name="Chanderbali A."/>
            <person name="Dervinis C."/>
            <person name="Anghel I."/>
            <person name="Soltis D."/>
            <person name="Soltis P."/>
            <person name="Zapata F."/>
        </authorList>
    </citation>
    <scope>NUCLEOTIDE SEQUENCE</scope>
    <source>
        <strain evidence="2">UCBG92.1500</strain>
        <tissue evidence="2">Leaf</tissue>
    </source>
</reference>
<dbReference type="PANTHER" id="PTHR33143">
    <property type="entry name" value="F16F4.1 PROTEIN-RELATED"/>
    <property type="match status" value="1"/>
</dbReference>
<dbReference type="InterPro" id="IPR039607">
    <property type="entry name" value="VQ_8/17/18/20/21/25"/>
</dbReference>
<dbReference type="EMBL" id="JAVXUO010001642">
    <property type="protein sequence ID" value="KAK2980359.1"/>
    <property type="molecule type" value="Genomic_DNA"/>
</dbReference>
<organism evidence="2 3">
    <name type="scientific">Escallonia rubra</name>
    <dbReference type="NCBI Taxonomy" id="112253"/>
    <lineage>
        <taxon>Eukaryota</taxon>
        <taxon>Viridiplantae</taxon>
        <taxon>Streptophyta</taxon>
        <taxon>Embryophyta</taxon>
        <taxon>Tracheophyta</taxon>
        <taxon>Spermatophyta</taxon>
        <taxon>Magnoliopsida</taxon>
        <taxon>eudicotyledons</taxon>
        <taxon>Gunneridae</taxon>
        <taxon>Pentapetalae</taxon>
        <taxon>asterids</taxon>
        <taxon>campanulids</taxon>
        <taxon>Escalloniales</taxon>
        <taxon>Escalloniaceae</taxon>
        <taxon>Escallonia</taxon>
    </lineage>
</organism>
<feature type="compositionally biased region" description="Pro residues" evidence="1">
    <location>
        <begin position="37"/>
        <end position="55"/>
    </location>
</feature>
<sequence>MDPPGFGDQPSPARRELQGPRPAPLKVRKDSYKIKKPPIPPQPSHPPLDPPPPPAELNRQPVIIYAVSPKGWSWVKIRVFYRRRRRLCSRYRRVGSRLDPTRKRCRGCRI</sequence>